<organism evidence="2 3">
    <name type="scientific">Actinopolymorpha rutila</name>
    <dbReference type="NCBI Taxonomy" id="446787"/>
    <lineage>
        <taxon>Bacteria</taxon>
        <taxon>Bacillati</taxon>
        <taxon>Actinomycetota</taxon>
        <taxon>Actinomycetes</taxon>
        <taxon>Propionibacteriales</taxon>
        <taxon>Actinopolymorphaceae</taxon>
        <taxon>Actinopolymorpha</taxon>
    </lineage>
</organism>
<accession>A0A852ZD97</accession>
<reference evidence="2 3" key="1">
    <citation type="submission" date="2020-07" db="EMBL/GenBank/DDBJ databases">
        <title>Sequencing the genomes of 1000 actinobacteria strains.</title>
        <authorList>
            <person name="Klenk H.-P."/>
        </authorList>
    </citation>
    <scope>NUCLEOTIDE SEQUENCE [LARGE SCALE GENOMIC DNA]</scope>
    <source>
        <strain evidence="2 3">DSM 18448</strain>
    </source>
</reference>
<dbReference type="Gene3D" id="3.10.450.50">
    <property type="match status" value="1"/>
</dbReference>
<keyword evidence="3" id="KW-1185">Reference proteome</keyword>
<dbReference type="EMBL" id="JACBZH010000001">
    <property type="protein sequence ID" value="NYH90864.1"/>
    <property type="molecule type" value="Genomic_DNA"/>
</dbReference>
<protein>
    <recommendedName>
        <fullName evidence="1">SnoaL-like domain-containing protein</fullName>
    </recommendedName>
</protein>
<comment type="caution">
    <text evidence="2">The sequence shown here is derived from an EMBL/GenBank/DDBJ whole genome shotgun (WGS) entry which is preliminary data.</text>
</comment>
<evidence type="ECO:0000313" key="2">
    <source>
        <dbReference type="EMBL" id="NYH90864.1"/>
    </source>
</evidence>
<dbReference type="SUPFAM" id="SSF54427">
    <property type="entry name" value="NTF2-like"/>
    <property type="match status" value="1"/>
</dbReference>
<dbReference type="InterPro" id="IPR037401">
    <property type="entry name" value="SnoaL-like"/>
</dbReference>
<sequence length="169" mass="19130">MPGATVRTESNDSLIDRYFEIVRTDAYERFGDIITDDCAFTLMPIGHTFRGRADVMGFVMSAGGARKHDDRSDVHITNWFTTGEHLCVEYEHQLIIRLLRRRTTIDGYCLVFHIRDGRFDEIREYINPSGVAMGILTTYVLRILPLAARIRARLSRSAEADRGATTGGS</sequence>
<dbReference type="RefSeq" id="WP_179788538.1">
    <property type="nucleotide sequence ID" value="NZ_BAAARR010000016.1"/>
</dbReference>
<dbReference type="InterPro" id="IPR032710">
    <property type="entry name" value="NTF2-like_dom_sf"/>
</dbReference>
<feature type="domain" description="SnoaL-like" evidence="1">
    <location>
        <begin position="16"/>
        <end position="120"/>
    </location>
</feature>
<dbReference type="Pfam" id="PF12680">
    <property type="entry name" value="SnoaL_2"/>
    <property type="match status" value="1"/>
</dbReference>
<gene>
    <name evidence="2" type="ORF">F4554_003502</name>
</gene>
<evidence type="ECO:0000313" key="3">
    <source>
        <dbReference type="Proteomes" id="UP000579605"/>
    </source>
</evidence>
<dbReference type="Proteomes" id="UP000579605">
    <property type="component" value="Unassembled WGS sequence"/>
</dbReference>
<evidence type="ECO:0000259" key="1">
    <source>
        <dbReference type="Pfam" id="PF12680"/>
    </source>
</evidence>
<name>A0A852ZD97_9ACTN</name>
<dbReference type="AlphaFoldDB" id="A0A852ZD97"/>
<proteinExistence type="predicted"/>